<accession>A0A061H8Y4</accession>
<dbReference type="HOGENOM" id="CLU_1949765_0_0_1"/>
<organism evidence="1 2">
    <name type="scientific">Pseudozyma flocculosa PF-1</name>
    <dbReference type="NCBI Taxonomy" id="1277687"/>
    <lineage>
        <taxon>Eukaryota</taxon>
        <taxon>Fungi</taxon>
        <taxon>Dikarya</taxon>
        <taxon>Basidiomycota</taxon>
        <taxon>Ustilaginomycotina</taxon>
        <taxon>Ustilaginomycetes</taxon>
        <taxon>Ustilaginales</taxon>
        <taxon>Ustilaginaceae</taxon>
        <taxon>Pseudozyma</taxon>
    </lineage>
</organism>
<name>A0A061H8Y4_9BASI</name>
<dbReference type="KEGG" id="pfp:PFL1_03783"/>
<dbReference type="GeneID" id="19317891"/>
<protein>
    <submittedName>
        <fullName evidence="1">Uncharacterized protein</fullName>
    </submittedName>
</protein>
<proteinExistence type="predicted"/>
<evidence type="ECO:0000313" key="1">
    <source>
        <dbReference type="EMBL" id="EPQ28480.1"/>
    </source>
</evidence>
<sequence length="129" mass="13507">MAGLVRGQSCSMGSLGTLSVSVNKSGLVQVCLSNAPGWQIHTKQGEWMNLKDGTPPTLVDQNSCSTCFTQVGGSGNTAMCYVEFDVTLNHHLTTAQVAGALNRFANNYNIVGTPGTTGQSVTQPLCRLG</sequence>
<evidence type="ECO:0000313" key="2">
    <source>
        <dbReference type="Proteomes" id="UP000053664"/>
    </source>
</evidence>
<gene>
    <name evidence="1" type="ORF">PFL1_03783</name>
</gene>
<reference evidence="1 2" key="1">
    <citation type="journal article" date="2013" name="Plant Cell">
        <title>The transition from a phytopathogenic smut ancestor to an anamorphic biocontrol agent deciphered by comparative whole-genome analysis.</title>
        <authorList>
            <person name="Lefebvre F."/>
            <person name="Joly D.L."/>
            <person name="Labbe C."/>
            <person name="Teichmann B."/>
            <person name="Linning R."/>
            <person name="Belzile F."/>
            <person name="Bakkeren G."/>
            <person name="Belanger R.R."/>
        </authorList>
    </citation>
    <scope>NUCLEOTIDE SEQUENCE [LARGE SCALE GENOMIC DNA]</scope>
    <source>
        <strain evidence="1 2">PF-1</strain>
    </source>
</reference>
<dbReference type="AlphaFoldDB" id="A0A061H8Y4"/>
<dbReference type="EMBL" id="KE361634">
    <property type="protein sequence ID" value="EPQ28480.1"/>
    <property type="molecule type" value="Genomic_DNA"/>
</dbReference>
<dbReference type="Proteomes" id="UP000053664">
    <property type="component" value="Unassembled WGS sequence"/>
</dbReference>
<dbReference type="RefSeq" id="XP_007879498.1">
    <property type="nucleotide sequence ID" value="XM_007881307.1"/>
</dbReference>